<dbReference type="InterPro" id="IPR027381">
    <property type="entry name" value="LytR/CpsA/Psr_C"/>
</dbReference>
<dbReference type="Pfam" id="PF13399">
    <property type="entry name" value="LytR_C"/>
    <property type="match status" value="1"/>
</dbReference>
<keyword evidence="1" id="KW-0472">Membrane</keyword>
<dbReference type="AlphaFoldDB" id="A0A1F5Z0S8"/>
<name>A0A1F5Z0S8_9BACT</name>
<keyword evidence="1" id="KW-1133">Transmembrane helix</keyword>
<evidence type="ECO:0000313" key="3">
    <source>
        <dbReference type="EMBL" id="OGG06080.1"/>
    </source>
</evidence>
<dbReference type="EMBL" id="MFJF01000019">
    <property type="protein sequence ID" value="OGG06080.1"/>
    <property type="molecule type" value="Genomic_DNA"/>
</dbReference>
<organism evidence="3 4">
    <name type="scientific">Candidatus Gottesmanbacteria bacterium RIFCSPHIGHO2_01_FULL_40_15</name>
    <dbReference type="NCBI Taxonomy" id="1798376"/>
    <lineage>
        <taxon>Bacteria</taxon>
        <taxon>Candidatus Gottesmaniibacteriota</taxon>
    </lineage>
</organism>
<keyword evidence="1" id="KW-0812">Transmembrane</keyword>
<evidence type="ECO:0000256" key="1">
    <source>
        <dbReference type="SAM" id="Phobius"/>
    </source>
</evidence>
<comment type="caution">
    <text evidence="3">The sequence shown here is derived from an EMBL/GenBank/DDBJ whole genome shotgun (WGS) entry which is preliminary data.</text>
</comment>
<evidence type="ECO:0000259" key="2">
    <source>
        <dbReference type="Pfam" id="PF13399"/>
    </source>
</evidence>
<feature type="domain" description="LytR/CpsA/Psr regulator C-terminal" evidence="2">
    <location>
        <begin position="246"/>
        <end position="334"/>
    </location>
</feature>
<gene>
    <name evidence="3" type="ORF">A2777_01030</name>
</gene>
<reference evidence="3 4" key="1">
    <citation type="journal article" date="2016" name="Nat. Commun.">
        <title>Thousands of microbial genomes shed light on interconnected biogeochemical processes in an aquifer system.</title>
        <authorList>
            <person name="Anantharaman K."/>
            <person name="Brown C.T."/>
            <person name="Hug L.A."/>
            <person name="Sharon I."/>
            <person name="Castelle C.J."/>
            <person name="Probst A.J."/>
            <person name="Thomas B.C."/>
            <person name="Singh A."/>
            <person name="Wilkins M.J."/>
            <person name="Karaoz U."/>
            <person name="Brodie E.L."/>
            <person name="Williams K.H."/>
            <person name="Hubbard S.S."/>
            <person name="Banfield J.F."/>
        </authorList>
    </citation>
    <scope>NUCLEOTIDE SEQUENCE [LARGE SCALE GENOMIC DNA]</scope>
</reference>
<evidence type="ECO:0000313" key="4">
    <source>
        <dbReference type="Proteomes" id="UP000177354"/>
    </source>
</evidence>
<dbReference type="Proteomes" id="UP000177354">
    <property type="component" value="Unassembled WGS sequence"/>
</dbReference>
<proteinExistence type="predicted"/>
<feature type="transmembrane region" description="Helical" evidence="1">
    <location>
        <begin position="16"/>
        <end position="36"/>
    </location>
</feature>
<protein>
    <recommendedName>
        <fullName evidence="2">LytR/CpsA/Psr regulator C-terminal domain-containing protein</fullName>
    </recommendedName>
</protein>
<sequence>MRNNSRGRYKGSRYNVFRIIFTGIIFFAILLVWLNWRHSWNGKSRFTTVVQNKSEGQQSKQDLAVISFDLSRKKGKFLLLKNNFYMDIPYGYKTYPVFSIYKLGELDSERSGGILLKKSVETTLGIKTDRYLMLDKANSEKLPGSREELLSFKQRNFSLFNGFSTLMKFLMGRYETDMSTIEKIRFFQAMRTLRIDQLEFIDLSHTQAAVAEQLPDKSKIYTVDTGIFDFLFGTDFLNLGVRNEGVTLEVENATGVDKIATQFSRNLENLGANVILKTTAEAIESKACNLVFKTSESKNSLTGSILRKDYLCGEAKTYDSQAQADIKVIIGEGFLK</sequence>
<accession>A0A1F5Z0S8</accession>